<evidence type="ECO:0000256" key="1">
    <source>
        <dbReference type="SAM" id="Phobius"/>
    </source>
</evidence>
<keyword evidence="1" id="KW-1133">Transmembrane helix</keyword>
<gene>
    <name evidence="2" type="ORF">B0J13DRAFT_528656</name>
</gene>
<organism evidence="2 3">
    <name type="scientific">Dactylonectria estremocensis</name>
    <dbReference type="NCBI Taxonomy" id="1079267"/>
    <lineage>
        <taxon>Eukaryota</taxon>
        <taxon>Fungi</taxon>
        <taxon>Dikarya</taxon>
        <taxon>Ascomycota</taxon>
        <taxon>Pezizomycotina</taxon>
        <taxon>Sordariomycetes</taxon>
        <taxon>Hypocreomycetidae</taxon>
        <taxon>Hypocreales</taxon>
        <taxon>Nectriaceae</taxon>
        <taxon>Dactylonectria</taxon>
    </lineage>
</organism>
<reference evidence="2" key="1">
    <citation type="journal article" date="2021" name="Nat. Commun.">
        <title>Genetic determinants of endophytism in the Arabidopsis root mycobiome.</title>
        <authorList>
            <person name="Mesny F."/>
            <person name="Miyauchi S."/>
            <person name="Thiergart T."/>
            <person name="Pickel B."/>
            <person name="Atanasova L."/>
            <person name="Karlsson M."/>
            <person name="Huettel B."/>
            <person name="Barry K.W."/>
            <person name="Haridas S."/>
            <person name="Chen C."/>
            <person name="Bauer D."/>
            <person name="Andreopoulos W."/>
            <person name="Pangilinan J."/>
            <person name="LaButti K."/>
            <person name="Riley R."/>
            <person name="Lipzen A."/>
            <person name="Clum A."/>
            <person name="Drula E."/>
            <person name="Henrissat B."/>
            <person name="Kohler A."/>
            <person name="Grigoriev I.V."/>
            <person name="Martin F.M."/>
            <person name="Hacquard S."/>
        </authorList>
    </citation>
    <scope>NUCLEOTIDE SEQUENCE</scope>
    <source>
        <strain evidence="2">MPI-CAGE-AT-0021</strain>
    </source>
</reference>
<dbReference type="EMBL" id="JAGMUU010000017">
    <property type="protein sequence ID" value="KAH7134554.1"/>
    <property type="molecule type" value="Genomic_DNA"/>
</dbReference>
<name>A0A9P9IXU2_9HYPO</name>
<protein>
    <submittedName>
        <fullName evidence="2">Uncharacterized protein</fullName>
    </submittedName>
</protein>
<evidence type="ECO:0000313" key="3">
    <source>
        <dbReference type="Proteomes" id="UP000717696"/>
    </source>
</evidence>
<accession>A0A9P9IXU2</accession>
<feature type="transmembrane region" description="Helical" evidence="1">
    <location>
        <begin position="228"/>
        <end position="252"/>
    </location>
</feature>
<dbReference type="AlphaFoldDB" id="A0A9P9IXU2"/>
<sequence length="257" mass="29005">MSTVADECEFMDLDETLASFSDIWRKIELSPYQENGSYDSTHGEFSRRRIKLSISQDSNIASATCPMSYITDSFAATPWTLERDTTDYERMLFKSKPQSMSNMRSWSRPLVAVQCQTVDLLDSEGYGIHNHVRFGVELFHSPPWEVNSTYLGDLLKSIENDTHDRVSEPIFLNPHSETDAPISAAILMPSAYFDALQLENGDMDTQNFSPSHFASFKLARLRPRCGSMLISVVPPLSALTASVLSLTVTWAFQIRPR</sequence>
<keyword evidence="3" id="KW-1185">Reference proteome</keyword>
<comment type="caution">
    <text evidence="2">The sequence shown here is derived from an EMBL/GenBank/DDBJ whole genome shotgun (WGS) entry which is preliminary data.</text>
</comment>
<dbReference type="Proteomes" id="UP000717696">
    <property type="component" value="Unassembled WGS sequence"/>
</dbReference>
<evidence type="ECO:0000313" key="2">
    <source>
        <dbReference type="EMBL" id="KAH7134554.1"/>
    </source>
</evidence>
<keyword evidence="1" id="KW-0472">Membrane</keyword>
<proteinExistence type="predicted"/>
<keyword evidence="1" id="KW-0812">Transmembrane</keyword>